<protein>
    <submittedName>
        <fullName evidence="1">Uncharacterized protein</fullName>
    </submittedName>
</protein>
<dbReference type="EMBL" id="JACHJW010000001">
    <property type="protein sequence ID" value="MBB4961729.1"/>
    <property type="molecule type" value="Genomic_DNA"/>
</dbReference>
<comment type="caution">
    <text evidence="1">The sequence shown here is derived from an EMBL/GenBank/DDBJ whole genome shotgun (WGS) entry which is preliminary data.</text>
</comment>
<gene>
    <name evidence="1" type="ORF">FHR38_005462</name>
</gene>
<accession>A0A7W7WS86</accession>
<evidence type="ECO:0000313" key="1">
    <source>
        <dbReference type="EMBL" id="MBB4961729.1"/>
    </source>
</evidence>
<name>A0A7W7WS86_9ACTN</name>
<dbReference type="AlphaFoldDB" id="A0A7W7WS86"/>
<evidence type="ECO:0000313" key="2">
    <source>
        <dbReference type="Proteomes" id="UP000578819"/>
    </source>
</evidence>
<organism evidence="1 2">
    <name type="scientific">Micromonospora polyrhachis</name>
    <dbReference type="NCBI Taxonomy" id="1282883"/>
    <lineage>
        <taxon>Bacteria</taxon>
        <taxon>Bacillati</taxon>
        <taxon>Actinomycetota</taxon>
        <taxon>Actinomycetes</taxon>
        <taxon>Micromonosporales</taxon>
        <taxon>Micromonosporaceae</taxon>
        <taxon>Micromonospora</taxon>
    </lineage>
</organism>
<keyword evidence="2" id="KW-1185">Reference proteome</keyword>
<dbReference type="RefSeq" id="WP_184537460.1">
    <property type="nucleotide sequence ID" value="NZ_JACHJW010000001.1"/>
</dbReference>
<sequence length="321" mass="34383">MTAAVELPALDGRDTLGFLAALGVLRLLTDEAKIETRLSFSESNANAILHSPLTSIDEVVDILVHVVDHIPSAGAIPGVPAGFPQQPGTGKDPMRVPRDQLRRTFAQLADGQRGPEACRWLAALLTDLAADREGRAALTPYSAPGGKQSVRSFFVKPLELLRSKEPATLVREALVRWRRVDNYTGENLDHRVLRSAADHPSGESVPAGVPGATWLAIMALPMLRLTGNGTNPQATLWHNVVGSRQPIMVWPLWRQPLDSYAVVALLEHPALRPRQGTDAPVVPRAGLAPLGVFFVGAAARQPVKGAKSAGVLAPTRISLVD</sequence>
<dbReference type="Proteomes" id="UP000578819">
    <property type="component" value="Unassembled WGS sequence"/>
</dbReference>
<proteinExistence type="predicted"/>
<reference evidence="1 2" key="1">
    <citation type="submission" date="2020-08" db="EMBL/GenBank/DDBJ databases">
        <title>Sequencing the genomes of 1000 actinobacteria strains.</title>
        <authorList>
            <person name="Klenk H.-P."/>
        </authorList>
    </citation>
    <scope>NUCLEOTIDE SEQUENCE [LARGE SCALE GENOMIC DNA]</scope>
    <source>
        <strain evidence="1 2">DSM 45886</strain>
    </source>
</reference>